<feature type="domain" description="Novel toxin 15" evidence="3">
    <location>
        <begin position="188"/>
        <end position="332"/>
    </location>
</feature>
<dbReference type="InterPro" id="IPR028949">
    <property type="entry name" value="Ntox15"/>
</dbReference>
<dbReference type="CDD" id="cd20745">
    <property type="entry name" value="FIX_RhsA_AHH_HNH-like"/>
    <property type="match status" value="1"/>
</dbReference>
<reference evidence="5 6" key="2">
    <citation type="submission" date="2019-02" db="EMBL/GenBank/DDBJ databases">
        <title>Draft Genome Sequences of Six Type Strains of the Genus Massilia.</title>
        <authorList>
            <person name="Miess H."/>
            <person name="Frediansyhah A."/>
            <person name="Gross H."/>
        </authorList>
    </citation>
    <scope>NUCLEOTIDE SEQUENCE [LARGE SCALE GENOMIC DNA]</scope>
    <source>
        <strain evidence="5 6">DSM 17472</strain>
    </source>
</reference>
<keyword evidence="1" id="KW-0175">Coiled coil</keyword>
<dbReference type="OrthoDB" id="8708111at2"/>
<organism evidence="4 7">
    <name type="scientific">Pseudoduganella albidiflava</name>
    <dbReference type="NCBI Taxonomy" id="321983"/>
    <lineage>
        <taxon>Bacteria</taxon>
        <taxon>Pseudomonadati</taxon>
        <taxon>Pseudomonadota</taxon>
        <taxon>Betaproteobacteria</taxon>
        <taxon>Burkholderiales</taxon>
        <taxon>Oxalobacteraceae</taxon>
        <taxon>Telluria group</taxon>
        <taxon>Pseudoduganella</taxon>
    </lineage>
</organism>
<accession>A0A411X192</accession>
<evidence type="ECO:0000313" key="6">
    <source>
        <dbReference type="Proteomes" id="UP000292307"/>
    </source>
</evidence>
<gene>
    <name evidence="5" type="ORF">EYF70_19170</name>
    <name evidence="4" type="ORF">GCM10007387_42830</name>
</gene>
<dbReference type="EMBL" id="CP036401">
    <property type="protein sequence ID" value="QBI02733.1"/>
    <property type="molecule type" value="Genomic_DNA"/>
</dbReference>
<feature type="compositionally biased region" description="Basic and acidic residues" evidence="2">
    <location>
        <begin position="124"/>
        <end position="162"/>
    </location>
</feature>
<proteinExistence type="predicted"/>
<evidence type="ECO:0000259" key="3">
    <source>
        <dbReference type="Pfam" id="PF15604"/>
    </source>
</evidence>
<sequence>MTGGINLNTRIAQATKALADIDSELAWEMAGTAADAAGVIDPTPTSDLIGAGIALRNGDFLGAGLSIASTLPYLGDAAAKPVKAARATKRLLGLKKKKAVIEKELADLNVLKKQEEAAEAAAKEAKIGKDAKKPADREKDAAQDEKAATKDSKDKDCEDCGKTGKPLKKMKKVKVDPCFSPKKLDPSKAKEFSEQLKRQEEALNRMTVKEYNDARAYFEKNKRSGTGKAQKDARKDYEGSLISDLTEEYIEADVPNARDAAIKKAKELMKDIAALHEPDMIAGGQDVVTSMGDRGVNSSIGSQWRNRVKSIDVETQKIPLDVQSTTKMNVKLPIC</sequence>
<dbReference type="Proteomes" id="UP000292307">
    <property type="component" value="Chromosome"/>
</dbReference>
<reference evidence="4" key="1">
    <citation type="journal article" date="2014" name="Int. J. Syst. Evol. Microbiol.">
        <title>Complete genome sequence of Corynebacterium casei LMG S-19264T (=DSM 44701T), isolated from a smear-ripened cheese.</title>
        <authorList>
            <consortium name="US DOE Joint Genome Institute (JGI-PGF)"/>
            <person name="Walter F."/>
            <person name="Albersmeier A."/>
            <person name="Kalinowski J."/>
            <person name="Ruckert C."/>
        </authorList>
    </citation>
    <scope>NUCLEOTIDE SEQUENCE</scope>
    <source>
        <strain evidence="4">KCTC 12343</strain>
    </source>
</reference>
<feature type="region of interest" description="Disordered" evidence="2">
    <location>
        <begin position="124"/>
        <end position="163"/>
    </location>
</feature>
<feature type="coiled-coil region" evidence="1">
    <location>
        <begin position="84"/>
        <end position="121"/>
    </location>
</feature>
<evidence type="ECO:0000313" key="7">
    <source>
        <dbReference type="Proteomes" id="UP000628442"/>
    </source>
</evidence>
<dbReference type="EMBL" id="BMWV01000011">
    <property type="protein sequence ID" value="GGY55862.1"/>
    <property type="molecule type" value="Genomic_DNA"/>
</dbReference>
<name>A0A411X192_9BURK</name>
<evidence type="ECO:0000313" key="5">
    <source>
        <dbReference type="EMBL" id="QBI02733.1"/>
    </source>
</evidence>
<protein>
    <recommendedName>
        <fullName evidence="3">Novel toxin 15 domain-containing protein</fullName>
    </recommendedName>
</protein>
<evidence type="ECO:0000256" key="2">
    <source>
        <dbReference type="SAM" id="MobiDB-lite"/>
    </source>
</evidence>
<dbReference type="Pfam" id="PF15604">
    <property type="entry name" value="Ntox15"/>
    <property type="match status" value="1"/>
</dbReference>
<evidence type="ECO:0000256" key="1">
    <source>
        <dbReference type="SAM" id="Coils"/>
    </source>
</evidence>
<evidence type="ECO:0000313" key="4">
    <source>
        <dbReference type="EMBL" id="GGY55862.1"/>
    </source>
</evidence>
<dbReference type="AlphaFoldDB" id="A0A411X192"/>
<reference evidence="4" key="3">
    <citation type="submission" date="2022-12" db="EMBL/GenBank/DDBJ databases">
        <authorList>
            <person name="Sun Q."/>
            <person name="Kim S."/>
        </authorList>
    </citation>
    <scope>NUCLEOTIDE SEQUENCE</scope>
    <source>
        <strain evidence="4">KCTC 12343</strain>
    </source>
</reference>
<dbReference type="RefSeq" id="WP_131146844.1">
    <property type="nucleotide sequence ID" value="NZ_BMWV01000011.1"/>
</dbReference>
<dbReference type="Proteomes" id="UP000628442">
    <property type="component" value="Unassembled WGS sequence"/>
</dbReference>
<keyword evidence="6" id="KW-1185">Reference proteome</keyword>